<dbReference type="CDD" id="cd14733">
    <property type="entry name" value="BACK"/>
    <property type="match status" value="1"/>
</dbReference>
<dbReference type="Gene3D" id="1.25.40.420">
    <property type="match status" value="1"/>
</dbReference>
<evidence type="ECO:0000313" key="2">
    <source>
        <dbReference type="EMBL" id="KYN18215.1"/>
    </source>
</evidence>
<accession>A0A151J5C8</accession>
<dbReference type="STRING" id="471704.A0A151J5C8"/>
<dbReference type="Pfam" id="PF00651">
    <property type="entry name" value="BTB"/>
    <property type="match status" value="1"/>
</dbReference>
<dbReference type="Proteomes" id="UP000078492">
    <property type="component" value="Unassembled WGS sequence"/>
</dbReference>
<sequence>QVPVEDEAEDTSEILPEKKQTASPSYFLSYIKSYCETQVKSTTLDHTWKIEQFVHLCKIYDTFFSPSFSENGQYTIEVVSHRIDQFPNTVRFYILTNKVFHGSCVTTIKYPLHTVLSSKSIMGRISNKTLLIELPRFEFKADTNNTSLLVHCKFDIFRNLVSDTIQMKLLPPSAVFSKDVRYPQDSTLDEIQSSNEKSVTFIIGKEQYIISKKLLCATNSNYFKKICFTHDKKEKDMTNELKNYELQAFKMMLIYILTSSVESRDYDMLKRLLTIAHRYDVVALKLTCEHYLLHYITMQNAVELMQLAFSTNAKFLERHSTAFIKFNITEIMDTKEFQNLPKEYSNKVIELL</sequence>
<dbReference type="InterPro" id="IPR000210">
    <property type="entry name" value="BTB/POZ_dom"/>
</dbReference>
<evidence type="ECO:0000313" key="3">
    <source>
        <dbReference type="Proteomes" id="UP000078492"/>
    </source>
</evidence>
<gene>
    <name evidence="2" type="ORF">ALC57_09462</name>
</gene>
<dbReference type="Gene3D" id="3.30.710.10">
    <property type="entry name" value="Potassium Channel Kv1.1, Chain A"/>
    <property type="match status" value="1"/>
</dbReference>
<dbReference type="CDD" id="cd18186">
    <property type="entry name" value="BTB_POZ_ZBTB_KLHL-like"/>
    <property type="match status" value="1"/>
</dbReference>
<reference evidence="2 3" key="1">
    <citation type="submission" date="2015-09" db="EMBL/GenBank/DDBJ databases">
        <title>Trachymyrmex cornetzi WGS genome.</title>
        <authorList>
            <person name="Nygaard S."/>
            <person name="Hu H."/>
            <person name="Boomsma J."/>
            <person name="Zhang G."/>
        </authorList>
    </citation>
    <scope>NUCLEOTIDE SEQUENCE [LARGE SCALE GENOMIC DNA]</scope>
    <source>
        <strain evidence="2">Tcor2-1</strain>
        <tissue evidence="2">Whole body</tissue>
    </source>
</reference>
<dbReference type="PANTHER" id="PTHR24413">
    <property type="entry name" value="SPECKLE-TYPE POZ PROTEIN"/>
    <property type="match status" value="1"/>
</dbReference>
<evidence type="ECO:0000259" key="1">
    <source>
        <dbReference type="PROSITE" id="PS50097"/>
    </source>
</evidence>
<keyword evidence="3" id="KW-1185">Reference proteome</keyword>
<dbReference type="InterPro" id="IPR011333">
    <property type="entry name" value="SKP1/BTB/POZ_sf"/>
</dbReference>
<organism evidence="2 3">
    <name type="scientific">Trachymyrmex cornetzi</name>
    <dbReference type="NCBI Taxonomy" id="471704"/>
    <lineage>
        <taxon>Eukaryota</taxon>
        <taxon>Metazoa</taxon>
        <taxon>Ecdysozoa</taxon>
        <taxon>Arthropoda</taxon>
        <taxon>Hexapoda</taxon>
        <taxon>Insecta</taxon>
        <taxon>Pterygota</taxon>
        <taxon>Neoptera</taxon>
        <taxon>Endopterygota</taxon>
        <taxon>Hymenoptera</taxon>
        <taxon>Apocrita</taxon>
        <taxon>Aculeata</taxon>
        <taxon>Formicoidea</taxon>
        <taxon>Formicidae</taxon>
        <taxon>Myrmicinae</taxon>
        <taxon>Trachymyrmex</taxon>
    </lineage>
</organism>
<dbReference type="SMART" id="SM00225">
    <property type="entry name" value="BTB"/>
    <property type="match status" value="1"/>
</dbReference>
<proteinExistence type="predicted"/>
<dbReference type="AlphaFoldDB" id="A0A151J5C8"/>
<name>A0A151J5C8_9HYME</name>
<feature type="non-terminal residue" evidence="2">
    <location>
        <position position="1"/>
    </location>
</feature>
<feature type="domain" description="BTB" evidence="1">
    <location>
        <begin position="197"/>
        <end position="265"/>
    </location>
</feature>
<dbReference type="PROSITE" id="PS50097">
    <property type="entry name" value="BTB"/>
    <property type="match status" value="1"/>
</dbReference>
<dbReference type="EMBL" id="KQ980017">
    <property type="protein sequence ID" value="KYN18215.1"/>
    <property type="molecule type" value="Genomic_DNA"/>
</dbReference>
<protein>
    <submittedName>
        <fullName evidence="2">Speckle-type POZ protein</fullName>
    </submittedName>
</protein>
<dbReference type="SUPFAM" id="SSF54695">
    <property type="entry name" value="POZ domain"/>
    <property type="match status" value="1"/>
</dbReference>